<dbReference type="EMBL" id="BGZK01004820">
    <property type="protein sequence ID" value="GBP11059.1"/>
    <property type="molecule type" value="Genomic_DNA"/>
</dbReference>
<protein>
    <submittedName>
        <fullName evidence="1">Uncharacterized protein</fullName>
    </submittedName>
</protein>
<sequence length="81" mass="8910">MFVGNIETPPKTCKSEEMESAANCGRRREERACTLSSVCFRPVQRTAPGEPDAAANACLLIKHLKFNVDIKKMLTIGNVSK</sequence>
<accession>A0A4C1T948</accession>
<keyword evidence="2" id="KW-1185">Reference proteome</keyword>
<comment type="caution">
    <text evidence="1">The sequence shown here is derived from an EMBL/GenBank/DDBJ whole genome shotgun (WGS) entry which is preliminary data.</text>
</comment>
<dbReference type="Proteomes" id="UP000299102">
    <property type="component" value="Unassembled WGS sequence"/>
</dbReference>
<reference evidence="1 2" key="1">
    <citation type="journal article" date="2019" name="Commun. Biol.">
        <title>The bagworm genome reveals a unique fibroin gene that provides high tensile strength.</title>
        <authorList>
            <person name="Kono N."/>
            <person name="Nakamura H."/>
            <person name="Ohtoshi R."/>
            <person name="Tomita M."/>
            <person name="Numata K."/>
            <person name="Arakawa K."/>
        </authorList>
    </citation>
    <scope>NUCLEOTIDE SEQUENCE [LARGE SCALE GENOMIC DNA]</scope>
</reference>
<organism evidence="1 2">
    <name type="scientific">Eumeta variegata</name>
    <name type="common">Bagworm moth</name>
    <name type="synonym">Eumeta japonica</name>
    <dbReference type="NCBI Taxonomy" id="151549"/>
    <lineage>
        <taxon>Eukaryota</taxon>
        <taxon>Metazoa</taxon>
        <taxon>Ecdysozoa</taxon>
        <taxon>Arthropoda</taxon>
        <taxon>Hexapoda</taxon>
        <taxon>Insecta</taxon>
        <taxon>Pterygota</taxon>
        <taxon>Neoptera</taxon>
        <taxon>Endopterygota</taxon>
        <taxon>Lepidoptera</taxon>
        <taxon>Glossata</taxon>
        <taxon>Ditrysia</taxon>
        <taxon>Tineoidea</taxon>
        <taxon>Psychidae</taxon>
        <taxon>Oiketicinae</taxon>
        <taxon>Eumeta</taxon>
    </lineage>
</organism>
<evidence type="ECO:0000313" key="2">
    <source>
        <dbReference type="Proteomes" id="UP000299102"/>
    </source>
</evidence>
<proteinExistence type="predicted"/>
<dbReference type="AlphaFoldDB" id="A0A4C1T948"/>
<gene>
    <name evidence="1" type="ORF">EVAR_99968_1</name>
</gene>
<name>A0A4C1T948_EUMVA</name>
<evidence type="ECO:0000313" key="1">
    <source>
        <dbReference type="EMBL" id="GBP11059.1"/>
    </source>
</evidence>